<comment type="caution">
    <text evidence="3">The sequence shown here is derived from an EMBL/GenBank/DDBJ whole genome shotgun (WGS) entry which is preliminary data.</text>
</comment>
<evidence type="ECO:0000313" key="3">
    <source>
        <dbReference type="EMBL" id="KAJ2670622.1"/>
    </source>
</evidence>
<feature type="compositionally biased region" description="Polar residues" evidence="2">
    <location>
        <begin position="302"/>
        <end position="321"/>
    </location>
</feature>
<organism evidence="3 4">
    <name type="scientific">Coemansia spiralis</name>
    <dbReference type="NCBI Taxonomy" id="417178"/>
    <lineage>
        <taxon>Eukaryota</taxon>
        <taxon>Fungi</taxon>
        <taxon>Fungi incertae sedis</taxon>
        <taxon>Zoopagomycota</taxon>
        <taxon>Kickxellomycotina</taxon>
        <taxon>Kickxellomycetes</taxon>
        <taxon>Kickxellales</taxon>
        <taxon>Kickxellaceae</taxon>
        <taxon>Coemansia</taxon>
    </lineage>
</organism>
<evidence type="ECO:0000256" key="1">
    <source>
        <dbReference type="SAM" id="Coils"/>
    </source>
</evidence>
<evidence type="ECO:0000256" key="2">
    <source>
        <dbReference type="SAM" id="MobiDB-lite"/>
    </source>
</evidence>
<sequence>MTTPAGVVANENNGNSNDNQSFAISMAVSQAVETLQQEHQGGFGFSAMDDVDYASGNYVDKDIDMESDQGLGDDEDIGMTQEVMGPDFAENSTDSATGFDQWMATHATLDSGNVEDLEYEDCGSAGEDENTESDIRSAWQNAKQKWSSDDKAISITSSTDNEDDDRYDSEYGSENGSEYSIETSGCGDDMLADSELVNEASVANAMLYLTELAAAESTNPDMAGFQQVKNSFARPPLPPSHILPSISDMHQSINDSIDRSLAIVNGMYLGCEDADTLVPTSEHETDSADDLQSGESDHQSEEAVTQTSSKHSAESAEQPNQKVAELKSALADSNTENDKLKTQLVKINTELYQLESEKADLLNHIKFMEQSNAGYLQNIDQLEEQVAQLKERLQHAAAKAATISEELSAEKKAHDATKQTLAVASCESADLKGKCAGFKADIQRLTKYLQDKQSAHENTQQQLIIARDNNSSEQQRIKLELHCAKLDKKCAEFTSRLSQAHNKERLLLSTNTALEARLGDALRKLAEPIEPSDIITDHQRSLDAQLVEARSEAKVAKENFTHVKVNLENEKQNNILLRNRILELEAMVDLANENSRKRKIEHSPCSGAGSAKDAKQSSQATILAQSKPLNRSDQSDIQQVVIDAGERAQDRRRKYARQAGANGIGTTPITSHATADRRLSLNRLAYSATGDKPVTPRIHLHRAQPESYSSPSARSAENSYALNNGAACYSLNKIEATPKQQSVSAIQRGNRPLKYRML</sequence>
<protein>
    <submittedName>
        <fullName evidence="3">Uncharacterized protein</fullName>
    </submittedName>
</protein>
<dbReference type="OrthoDB" id="5591566at2759"/>
<reference evidence="3" key="1">
    <citation type="submission" date="2022-07" db="EMBL/GenBank/DDBJ databases">
        <title>Phylogenomic reconstructions and comparative analyses of Kickxellomycotina fungi.</title>
        <authorList>
            <person name="Reynolds N.K."/>
            <person name="Stajich J.E."/>
            <person name="Barry K."/>
            <person name="Grigoriev I.V."/>
            <person name="Crous P."/>
            <person name="Smith M.E."/>
        </authorList>
    </citation>
    <scope>NUCLEOTIDE SEQUENCE</scope>
    <source>
        <strain evidence="3">NRRL 3115</strain>
    </source>
</reference>
<feature type="compositionally biased region" description="Polar residues" evidence="2">
    <location>
        <begin position="616"/>
        <end position="637"/>
    </location>
</feature>
<feature type="region of interest" description="Disordered" evidence="2">
    <location>
        <begin position="595"/>
        <end position="637"/>
    </location>
</feature>
<proteinExistence type="predicted"/>
<name>A0A9W8G1P7_9FUNG</name>
<dbReference type="Proteomes" id="UP001151518">
    <property type="component" value="Unassembled WGS sequence"/>
</dbReference>
<feature type="region of interest" description="Disordered" evidence="2">
    <location>
        <begin position="279"/>
        <end position="324"/>
    </location>
</feature>
<dbReference type="AlphaFoldDB" id="A0A9W8G1P7"/>
<feature type="coiled-coil region" evidence="1">
    <location>
        <begin position="539"/>
        <end position="587"/>
    </location>
</feature>
<feature type="compositionally biased region" description="Low complexity" evidence="2">
    <location>
        <begin position="170"/>
        <end position="180"/>
    </location>
</feature>
<dbReference type="EMBL" id="JANBTW010000120">
    <property type="protein sequence ID" value="KAJ2670622.1"/>
    <property type="molecule type" value="Genomic_DNA"/>
</dbReference>
<evidence type="ECO:0000313" key="4">
    <source>
        <dbReference type="Proteomes" id="UP001151518"/>
    </source>
</evidence>
<accession>A0A9W8G1P7</accession>
<feature type="region of interest" description="Disordered" evidence="2">
    <location>
        <begin position="149"/>
        <end position="180"/>
    </location>
</feature>
<gene>
    <name evidence="3" type="ORF">GGI25_005791</name>
</gene>
<keyword evidence="1" id="KW-0175">Coiled coil</keyword>